<dbReference type="EMBL" id="BAAAFA010000004">
    <property type="protein sequence ID" value="GAA0815201.1"/>
    <property type="molecule type" value="Genomic_DNA"/>
</dbReference>
<feature type="transmembrane region" description="Helical" evidence="1">
    <location>
        <begin position="185"/>
        <end position="206"/>
    </location>
</feature>
<dbReference type="RefSeq" id="WP_343816470.1">
    <property type="nucleotide sequence ID" value="NZ_BAAAFA010000004.1"/>
</dbReference>
<reference evidence="2 3" key="1">
    <citation type="journal article" date="2019" name="Int. J. Syst. Evol. Microbiol.">
        <title>The Global Catalogue of Microorganisms (GCM) 10K type strain sequencing project: providing services to taxonomists for standard genome sequencing and annotation.</title>
        <authorList>
            <consortium name="The Broad Institute Genomics Platform"/>
            <consortium name="The Broad Institute Genome Sequencing Center for Infectious Disease"/>
            <person name="Wu L."/>
            <person name="Ma J."/>
        </authorList>
    </citation>
    <scope>NUCLEOTIDE SEQUENCE [LARGE SCALE GENOMIC DNA]</scope>
    <source>
        <strain evidence="2 3">JCM 15608</strain>
    </source>
</reference>
<comment type="caution">
    <text evidence="2">The sequence shown here is derived from an EMBL/GenBank/DDBJ whole genome shotgun (WGS) entry which is preliminary data.</text>
</comment>
<keyword evidence="1" id="KW-0472">Membrane</keyword>
<evidence type="ECO:0000313" key="3">
    <source>
        <dbReference type="Proteomes" id="UP001500021"/>
    </source>
</evidence>
<keyword evidence="3" id="KW-1185">Reference proteome</keyword>
<sequence>MKKYFSRLLSINSIFSIDYTFNAKEGLSSLTNKEKKRSFATVCLLERDVYWRAERQYSNVTLFDLPKIIKAELRSIAPFSGHVFWRVKQLSTSQITVVYFALPTEYIDKIRTRCQFIYPLGEDFQEESQTEQQVNLHENITDTVTPVKSEIERISQKNIVNLVGFYLPKLKNETLSMQRLSFKKLATLCAFGVAAFTVISSAYLHFSLGYYKSEVAGNAVTVENALKTQRELRAKAQSKLDFDTFGQENPNVLAILSSLSFNEEKYFIQRIHLHPKGVKITGTAETSATNLLTLLLNHPAVSEAKFARALAKNRAGEEVFVIEVVFHE</sequence>
<gene>
    <name evidence="2" type="ORF">GCM10009111_13160</name>
</gene>
<evidence type="ECO:0000313" key="2">
    <source>
        <dbReference type="EMBL" id="GAA0815201.1"/>
    </source>
</evidence>
<evidence type="ECO:0000256" key="1">
    <source>
        <dbReference type="SAM" id="Phobius"/>
    </source>
</evidence>
<keyword evidence="1" id="KW-1133">Transmembrane helix</keyword>
<dbReference type="Proteomes" id="UP001500021">
    <property type="component" value="Unassembled WGS sequence"/>
</dbReference>
<accession>A0ABN1L5P3</accession>
<keyword evidence="1" id="KW-0812">Transmembrane</keyword>
<organism evidence="2 3">
    <name type="scientific">Colwellia asteriadis</name>
    <dbReference type="NCBI Taxonomy" id="517723"/>
    <lineage>
        <taxon>Bacteria</taxon>
        <taxon>Pseudomonadati</taxon>
        <taxon>Pseudomonadota</taxon>
        <taxon>Gammaproteobacteria</taxon>
        <taxon>Alteromonadales</taxon>
        <taxon>Colwelliaceae</taxon>
        <taxon>Colwellia</taxon>
    </lineage>
</organism>
<proteinExistence type="predicted"/>
<name>A0ABN1L5P3_9GAMM</name>
<protein>
    <submittedName>
        <fullName evidence="2">Uncharacterized protein</fullName>
    </submittedName>
</protein>